<dbReference type="PANTHER" id="PTHR23501:SF67">
    <property type="entry name" value="MFS MULTIDRUG EFFLUX TRANSPORTER (EUROFUNG)"/>
    <property type="match status" value="1"/>
</dbReference>
<feature type="transmembrane region" description="Helical" evidence="11">
    <location>
        <begin position="671"/>
        <end position="689"/>
    </location>
</feature>
<evidence type="ECO:0000256" key="11">
    <source>
        <dbReference type="SAM" id="Phobius"/>
    </source>
</evidence>
<proteinExistence type="inferred from homology"/>
<dbReference type="PANTHER" id="PTHR23501">
    <property type="entry name" value="MAJOR FACILITATOR SUPERFAMILY"/>
    <property type="match status" value="1"/>
</dbReference>
<dbReference type="EMBL" id="MU857033">
    <property type="protein sequence ID" value="KAK4151092.1"/>
    <property type="molecule type" value="Genomic_DNA"/>
</dbReference>
<evidence type="ECO:0008006" key="16">
    <source>
        <dbReference type="Google" id="ProtNLM"/>
    </source>
</evidence>
<evidence type="ECO:0000256" key="3">
    <source>
        <dbReference type="ARBA" id="ARBA00022679"/>
    </source>
</evidence>
<keyword evidence="4 11" id="KW-0812">Transmembrane</keyword>
<evidence type="ECO:0000256" key="6">
    <source>
        <dbReference type="ARBA" id="ARBA00022777"/>
    </source>
</evidence>
<evidence type="ECO:0000256" key="2">
    <source>
        <dbReference type="ARBA" id="ARBA00009225"/>
    </source>
</evidence>
<dbReference type="InterPro" id="IPR005829">
    <property type="entry name" value="Sugar_transporter_CS"/>
</dbReference>
<reference evidence="14" key="1">
    <citation type="journal article" date="2023" name="Mol. Phylogenet. Evol.">
        <title>Genome-scale phylogeny and comparative genomics of the fungal order Sordariales.</title>
        <authorList>
            <person name="Hensen N."/>
            <person name="Bonometti L."/>
            <person name="Westerberg I."/>
            <person name="Brannstrom I.O."/>
            <person name="Guillou S."/>
            <person name="Cros-Aarteil S."/>
            <person name="Calhoun S."/>
            <person name="Haridas S."/>
            <person name="Kuo A."/>
            <person name="Mondo S."/>
            <person name="Pangilinan J."/>
            <person name="Riley R."/>
            <person name="LaButti K."/>
            <person name="Andreopoulos B."/>
            <person name="Lipzen A."/>
            <person name="Chen C."/>
            <person name="Yan M."/>
            <person name="Daum C."/>
            <person name="Ng V."/>
            <person name="Clum A."/>
            <person name="Steindorff A."/>
            <person name="Ohm R.A."/>
            <person name="Martin F."/>
            <person name="Silar P."/>
            <person name="Natvig D.O."/>
            <person name="Lalanne C."/>
            <person name="Gautier V."/>
            <person name="Ament-Velasquez S.L."/>
            <person name="Kruys A."/>
            <person name="Hutchinson M.I."/>
            <person name="Powell A.J."/>
            <person name="Barry K."/>
            <person name="Miller A.N."/>
            <person name="Grigoriev I.V."/>
            <person name="Debuchy R."/>
            <person name="Gladieux P."/>
            <person name="Hiltunen Thoren M."/>
            <person name="Johannesson H."/>
        </authorList>
    </citation>
    <scope>NUCLEOTIDE SEQUENCE</scope>
    <source>
        <strain evidence="14">CBS 538.74</strain>
    </source>
</reference>
<name>A0AAN6VH14_9PEZI</name>
<keyword evidence="9 11" id="KW-0472">Membrane</keyword>
<evidence type="ECO:0000259" key="13">
    <source>
        <dbReference type="Pfam" id="PF03727"/>
    </source>
</evidence>
<dbReference type="InterPro" id="IPR036259">
    <property type="entry name" value="MFS_trans_sf"/>
</dbReference>
<comment type="subcellular location">
    <subcellularLocation>
        <location evidence="1">Membrane</location>
        <topology evidence="1">Multi-pass membrane protein</topology>
    </subcellularLocation>
</comment>
<dbReference type="GO" id="GO:0005524">
    <property type="term" value="F:ATP binding"/>
    <property type="evidence" value="ECO:0007669"/>
    <property type="project" value="UniProtKB-KW"/>
</dbReference>
<dbReference type="InterPro" id="IPR043129">
    <property type="entry name" value="ATPase_NBD"/>
</dbReference>
<keyword evidence="15" id="KW-1185">Reference proteome</keyword>
<dbReference type="InterPro" id="IPR022672">
    <property type="entry name" value="Hexokinase_N"/>
</dbReference>
<keyword evidence="3" id="KW-0808">Transferase</keyword>
<keyword evidence="5" id="KW-0547">Nucleotide-binding</keyword>
<keyword evidence="7" id="KW-0067">ATP-binding</keyword>
<evidence type="ECO:0000256" key="4">
    <source>
        <dbReference type="ARBA" id="ARBA00022692"/>
    </source>
</evidence>
<dbReference type="GO" id="GO:0001678">
    <property type="term" value="P:intracellular glucose homeostasis"/>
    <property type="evidence" value="ECO:0007669"/>
    <property type="project" value="InterPro"/>
</dbReference>
<dbReference type="SUPFAM" id="SSF53067">
    <property type="entry name" value="Actin-like ATPase domain"/>
    <property type="match status" value="2"/>
</dbReference>
<evidence type="ECO:0000256" key="9">
    <source>
        <dbReference type="ARBA" id="ARBA00023136"/>
    </source>
</evidence>
<comment type="similarity">
    <text evidence="2">Belongs to the hexokinase family.</text>
</comment>
<evidence type="ECO:0000313" key="15">
    <source>
        <dbReference type="Proteomes" id="UP001302745"/>
    </source>
</evidence>
<evidence type="ECO:0000256" key="8">
    <source>
        <dbReference type="ARBA" id="ARBA00022989"/>
    </source>
</evidence>
<feature type="compositionally biased region" description="Basic residues" evidence="10">
    <location>
        <begin position="529"/>
        <end position="539"/>
    </location>
</feature>
<dbReference type="PROSITE" id="PS51748">
    <property type="entry name" value="HEXOKINASE_2"/>
    <property type="match status" value="1"/>
</dbReference>
<feature type="transmembrane region" description="Helical" evidence="11">
    <location>
        <begin position="856"/>
        <end position="875"/>
    </location>
</feature>
<keyword evidence="8 11" id="KW-1133">Transmembrane helix</keyword>
<accession>A0AAN6VH14</accession>
<protein>
    <recommendedName>
        <fullName evidence="16">Phosphotransferase</fullName>
    </recommendedName>
</protein>
<evidence type="ECO:0000256" key="7">
    <source>
        <dbReference type="ARBA" id="ARBA00022840"/>
    </source>
</evidence>
<dbReference type="Gene3D" id="3.30.420.40">
    <property type="match status" value="1"/>
</dbReference>
<feature type="domain" description="Hexokinase N-terminal" evidence="12">
    <location>
        <begin position="64"/>
        <end position="168"/>
    </location>
</feature>
<dbReference type="Gene3D" id="1.20.1250.20">
    <property type="entry name" value="MFS general substrate transporter like domains"/>
    <property type="match status" value="1"/>
</dbReference>
<gene>
    <name evidence="14" type="ORF">C8A00DRAFT_45633</name>
</gene>
<dbReference type="CDD" id="cd24000">
    <property type="entry name" value="ASKHA_NBD_HK"/>
    <property type="match status" value="1"/>
</dbReference>
<feature type="transmembrane region" description="Helical" evidence="11">
    <location>
        <begin position="989"/>
        <end position="1010"/>
    </location>
</feature>
<dbReference type="AlphaFoldDB" id="A0AAN6VH14"/>
<evidence type="ECO:0000259" key="12">
    <source>
        <dbReference type="Pfam" id="PF00349"/>
    </source>
</evidence>
<dbReference type="InterPro" id="IPR011701">
    <property type="entry name" value="MFS"/>
</dbReference>
<dbReference type="GO" id="GO:0015174">
    <property type="term" value="F:basic amino acid transmembrane transporter activity"/>
    <property type="evidence" value="ECO:0007669"/>
    <property type="project" value="TreeGrafter"/>
</dbReference>
<feature type="domain" description="Hexokinase C-terminal" evidence="13">
    <location>
        <begin position="180"/>
        <end position="441"/>
    </location>
</feature>
<dbReference type="PRINTS" id="PR00475">
    <property type="entry name" value="HEXOKINASE"/>
</dbReference>
<feature type="transmembrane region" description="Helical" evidence="11">
    <location>
        <begin position="701"/>
        <end position="733"/>
    </location>
</feature>
<feature type="region of interest" description="Disordered" evidence="10">
    <location>
        <begin position="526"/>
        <end position="592"/>
    </location>
</feature>
<evidence type="ECO:0000313" key="14">
    <source>
        <dbReference type="EMBL" id="KAK4151092.1"/>
    </source>
</evidence>
<feature type="region of interest" description="Disordered" evidence="10">
    <location>
        <begin position="457"/>
        <end position="499"/>
    </location>
</feature>
<feature type="transmembrane region" description="Helical" evidence="11">
    <location>
        <begin position="793"/>
        <end position="815"/>
    </location>
</feature>
<reference evidence="14" key="2">
    <citation type="submission" date="2023-05" db="EMBL/GenBank/DDBJ databases">
        <authorList>
            <consortium name="Lawrence Berkeley National Laboratory"/>
            <person name="Steindorff A."/>
            <person name="Hensen N."/>
            <person name="Bonometti L."/>
            <person name="Westerberg I."/>
            <person name="Brannstrom I.O."/>
            <person name="Guillou S."/>
            <person name="Cros-Aarteil S."/>
            <person name="Calhoun S."/>
            <person name="Haridas S."/>
            <person name="Kuo A."/>
            <person name="Mondo S."/>
            <person name="Pangilinan J."/>
            <person name="Riley R."/>
            <person name="Labutti K."/>
            <person name="Andreopoulos B."/>
            <person name="Lipzen A."/>
            <person name="Chen C."/>
            <person name="Yanf M."/>
            <person name="Daum C."/>
            <person name="Ng V."/>
            <person name="Clum A."/>
            <person name="Ohm R."/>
            <person name="Martin F."/>
            <person name="Silar P."/>
            <person name="Natvig D."/>
            <person name="Lalanne C."/>
            <person name="Gautier V."/>
            <person name="Ament-Velasquez S.L."/>
            <person name="Kruys A."/>
            <person name="Hutchinson M.I."/>
            <person name="Powell A.J."/>
            <person name="Barry K."/>
            <person name="Miller A.N."/>
            <person name="Grigoriev I.V."/>
            <person name="Debuchy R."/>
            <person name="Gladieux P."/>
            <person name="Thoren M.H."/>
            <person name="Johannesson H."/>
        </authorList>
    </citation>
    <scope>NUCLEOTIDE SEQUENCE</scope>
    <source>
        <strain evidence="14">CBS 538.74</strain>
    </source>
</reference>
<evidence type="ECO:0000256" key="10">
    <source>
        <dbReference type="SAM" id="MobiDB-lite"/>
    </source>
</evidence>
<dbReference type="InterPro" id="IPR022673">
    <property type="entry name" value="Hexokinase_C"/>
</dbReference>
<dbReference type="PROSITE" id="PS00216">
    <property type="entry name" value="SUGAR_TRANSPORT_1"/>
    <property type="match status" value="1"/>
</dbReference>
<dbReference type="Pfam" id="PF03727">
    <property type="entry name" value="Hexokinase_2"/>
    <property type="match status" value="1"/>
</dbReference>
<feature type="transmembrane region" description="Helical" evidence="11">
    <location>
        <begin position="881"/>
        <end position="907"/>
    </location>
</feature>
<dbReference type="Gene3D" id="3.40.367.20">
    <property type="match status" value="1"/>
</dbReference>
<feature type="transmembrane region" description="Helical" evidence="11">
    <location>
        <begin position="827"/>
        <end position="849"/>
    </location>
</feature>
<dbReference type="InterPro" id="IPR001312">
    <property type="entry name" value="Hexokinase"/>
</dbReference>
<evidence type="ECO:0000256" key="5">
    <source>
        <dbReference type="ARBA" id="ARBA00022741"/>
    </source>
</evidence>
<sequence>MAAPSLDEFLQPLAIHAQTVLELSRELASTFRQLSAESLDQFLPTPISESILRPAGRDHGRPNQNSKNLFSWVGDRVAQVVRRGCENFGLPSDTALPMGVTFSFPMQQKSLSEAVLMPMGKGFAVTSDLDLAGHLTAGYEKHRTPGMPSLKIAAIANDAVATLVSFVYQFPAQKHQKAAMGLIVGTGCNATLPLRLSSLHETKRPVSISIVPGQEVEDVKIAVNTEWSIRGSTPPLRKLGLITRWDMELDMAGEIPGFQPLEYMTAGRYLGELARLIFNNYYGSVLGLPVDALPSKLHQRFGLSTTSISHLYPENTKGPMIQQLEQEFPPNHKSFRWTPELADALYRIAKAIEMRAAGIVAASTVGLLRCAEEIPPQPSTEKMELAVGYTGGCIQHFHSYLADTQRFIDEILHREFGAQAPVKVVLTPCHDGGITGAGILVPAALAKQEAAMTIQHTNITSSPGTGPGPAPIPTSGRTRPSRRRSRDEDGSESEDMDPNQFDLMLSRSVQSVAPLLEPEAFEHSMLRNTRVHSRSRSRRRDPTVSPYRGRRQPSTPRSVAKPLEDEAIPDEDTPLLLPPTQEVDDETSKSNNNPYLGGVSVTRFWLLFFQIMASHFIACFDSTIMASSHPVITSYFGSSNSTSWLSTAFLLTSTSFQPVLGGLSDAVGRKGPYVCTIAVFLVATVWCALAGSMTSFITARAVCGVGAGGMMTITSIIVPVVIACLVVAIIVVPSDLGLHGKKKQTLREAMRTFDFKGSILMSSSVTFLILGLTRATKPIMPLHLVLKSPRMNLIFSNHIGAFLSNATLFNVPLFFQGVLLTTATTSGFRLVVSSAVASLAGTATGFLITYTRRLQWPLVLGTALSVVGTLSLAAMRRGWPAVFYILCLLPGSAGAGFQFPGTFMAVLSVSGQGEQAVVTSTLLLWRSLGQVLGVACSSLAVQNALWYYLDLFVTGPEKEWVVERVRQSVEAIRELPGAYQEQVVQSYEAALRVTFLGCSVLAVVGLLLVLPVRLPRLGKRV</sequence>
<dbReference type="SUPFAM" id="SSF103473">
    <property type="entry name" value="MFS general substrate transporter"/>
    <property type="match status" value="1"/>
</dbReference>
<dbReference type="Pfam" id="PF00349">
    <property type="entry name" value="Hexokinase_1"/>
    <property type="match status" value="1"/>
</dbReference>
<dbReference type="GO" id="GO:0000329">
    <property type="term" value="C:fungal-type vacuole membrane"/>
    <property type="evidence" value="ECO:0007669"/>
    <property type="project" value="TreeGrafter"/>
</dbReference>
<dbReference type="Proteomes" id="UP001302745">
    <property type="component" value="Unassembled WGS sequence"/>
</dbReference>
<dbReference type="Gene3D" id="1.20.1720.10">
    <property type="entry name" value="Multidrug resistance protein D"/>
    <property type="match status" value="1"/>
</dbReference>
<keyword evidence="6" id="KW-0418">Kinase</keyword>
<evidence type="ECO:0000256" key="1">
    <source>
        <dbReference type="ARBA" id="ARBA00004141"/>
    </source>
</evidence>
<dbReference type="Pfam" id="PF07690">
    <property type="entry name" value="MFS_1"/>
    <property type="match status" value="1"/>
</dbReference>
<comment type="caution">
    <text evidence="14">The sequence shown here is derived from an EMBL/GenBank/DDBJ whole genome shotgun (WGS) entry which is preliminary data.</text>
</comment>
<dbReference type="GO" id="GO:0004396">
    <property type="term" value="F:hexokinase activity"/>
    <property type="evidence" value="ECO:0007669"/>
    <property type="project" value="InterPro"/>
</dbReference>
<organism evidence="14 15">
    <name type="scientific">Chaetomidium leptoderma</name>
    <dbReference type="NCBI Taxonomy" id="669021"/>
    <lineage>
        <taxon>Eukaryota</taxon>
        <taxon>Fungi</taxon>
        <taxon>Dikarya</taxon>
        <taxon>Ascomycota</taxon>
        <taxon>Pezizomycotina</taxon>
        <taxon>Sordariomycetes</taxon>
        <taxon>Sordariomycetidae</taxon>
        <taxon>Sordariales</taxon>
        <taxon>Chaetomiaceae</taxon>
        <taxon>Chaetomidium</taxon>
    </lineage>
</organism>
<dbReference type="GO" id="GO:0005536">
    <property type="term" value="F:D-glucose binding"/>
    <property type="evidence" value="ECO:0007669"/>
    <property type="project" value="InterPro"/>
</dbReference>
<feature type="transmembrane region" description="Helical" evidence="11">
    <location>
        <begin position="753"/>
        <end position="772"/>
    </location>
</feature>